<dbReference type="Pfam" id="PF07596">
    <property type="entry name" value="SBP_bac_10"/>
    <property type="match status" value="1"/>
</dbReference>
<dbReference type="PANTHER" id="PTHR30093">
    <property type="entry name" value="GENERAL SECRETION PATHWAY PROTEIN G"/>
    <property type="match status" value="1"/>
</dbReference>
<proteinExistence type="predicted"/>
<evidence type="ECO:0000256" key="1">
    <source>
        <dbReference type="SAM" id="Phobius"/>
    </source>
</evidence>
<dbReference type="SUPFAM" id="SSF54523">
    <property type="entry name" value="Pili subunits"/>
    <property type="match status" value="1"/>
</dbReference>
<sequence>MSRTKQSHGFTLVELLVVIAIIGVLIALLLPAVQQAREAARRMSCTNNLKNIGLGLHNYHDTFGSFPSGYISNRAQVASSGNCWNSAGDNNAFAPWTAMLLPFLEQNALHDQFNFGEKFTMNPVDGAGSANNRPLWELPLDIYQCPSDPRTSIQENLLCYMGVMGGGIWDSSSSTYDFQCRASSDPLRGNDTNGMLYHNSGVKFRDATDGTTHVVMVGESRYQTHSRPDNKTFGWASSANINNLWCLPGTLASALAPINSLPDATHSTQSRCFGSYHPGGCAMLMSDASVQFFVETMDTQMYSQLAIRNDGLPISGFSKN</sequence>
<dbReference type="InterPro" id="IPR045584">
    <property type="entry name" value="Pilin-like"/>
</dbReference>
<comment type="caution">
    <text evidence="3">The sequence shown here is derived from an EMBL/GenBank/DDBJ whole genome shotgun (WGS) entry which is preliminary data.</text>
</comment>
<evidence type="ECO:0000259" key="2">
    <source>
        <dbReference type="Pfam" id="PF07596"/>
    </source>
</evidence>
<protein>
    <recommendedName>
        <fullName evidence="2">DUF1559 domain-containing protein</fullName>
    </recommendedName>
</protein>
<dbReference type="EMBL" id="JABRWO010000001">
    <property type="protein sequence ID" value="MBA2113295.1"/>
    <property type="molecule type" value="Genomic_DNA"/>
</dbReference>
<evidence type="ECO:0000313" key="4">
    <source>
        <dbReference type="Proteomes" id="UP000551616"/>
    </source>
</evidence>
<dbReference type="Pfam" id="PF07963">
    <property type="entry name" value="N_methyl"/>
    <property type="match status" value="1"/>
</dbReference>
<organism evidence="3 4">
    <name type="scientific">Bremerella alba</name>
    <dbReference type="NCBI Taxonomy" id="980252"/>
    <lineage>
        <taxon>Bacteria</taxon>
        <taxon>Pseudomonadati</taxon>
        <taxon>Planctomycetota</taxon>
        <taxon>Planctomycetia</taxon>
        <taxon>Pirellulales</taxon>
        <taxon>Pirellulaceae</taxon>
        <taxon>Bremerella</taxon>
    </lineage>
</organism>
<dbReference type="InterPro" id="IPR012902">
    <property type="entry name" value="N_methyl_site"/>
</dbReference>
<name>A0A7V8V1N8_9BACT</name>
<dbReference type="Gene3D" id="3.30.700.10">
    <property type="entry name" value="Glycoprotein, Type 4 Pilin"/>
    <property type="match status" value="1"/>
</dbReference>
<accession>A0A7V8V1N8</accession>
<feature type="transmembrane region" description="Helical" evidence="1">
    <location>
        <begin position="12"/>
        <end position="33"/>
    </location>
</feature>
<dbReference type="NCBIfam" id="TIGR04294">
    <property type="entry name" value="pre_pil_HX9DG"/>
    <property type="match status" value="1"/>
</dbReference>
<dbReference type="InterPro" id="IPR027558">
    <property type="entry name" value="Pre_pil_HX9DG_C"/>
</dbReference>
<keyword evidence="1" id="KW-1133">Transmembrane helix</keyword>
<dbReference type="PROSITE" id="PS00409">
    <property type="entry name" value="PROKAR_NTER_METHYL"/>
    <property type="match status" value="1"/>
</dbReference>
<dbReference type="Proteomes" id="UP000551616">
    <property type="component" value="Unassembled WGS sequence"/>
</dbReference>
<dbReference type="AlphaFoldDB" id="A0A7V8V1N8"/>
<reference evidence="3 4" key="1">
    <citation type="submission" date="2020-05" db="EMBL/GenBank/DDBJ databases">
        <title>Bremerella alba sp. nov., a novel planctomycete isolated from the surface of the macroalga Fucus spiralis.</title>
        <authorList>
            <person name="Godinho O."/>
            <person name="Botelho R."/>
            <person name="Albuquerque L."/>
            <person name="Wiegand S."/>
            <person name="Da Costa M.S."/>
            <person name="Lobo-Da-Cunha A."/>
            <person name="Jogler C."/>
            <person name="Lage O.M."/>
        </authorList>
    </citation>
    <scope>NUCLEOTIDE SEQUENCE [LARGE SCALE GENOMIC DNA]</scope>
    <source>
        <strain evidence="3 4">FF15</strain>
    </source>
</reference>
<dbReference type="RefSeq" id="WP_207394782.1">
    <property type="nucleotide sequence ID" value="NZ_JABRWO010000001.1"/>
</dbReference>
<dbReference type="NCBIfam" id="TIGR02532">
    <property type="entry name" value="IV_pilin_GFxxxE"/>
    <property type="match status" value="1"/>
</dbReference>
<keyword evidence="4" id="KW-1185">Reference proteome</keyword>
<dbReference type="InterPro" id="IPR011453">
    <property type="entry name" value="DUF1559"/>
</dbReference>
<feature type="domain" description="DUF1559" evidence="2">
    <location>
        <begin position="34"/>
        <end position="299"/>
    </location>
</feature>
<evidence type="ECO:0000313" key="3">
    <source>
        <dbReference type="EMBL" id="MBA2113295.1"/>
    </source>
</evidence>
<keyword evidence="1" id="KW-0812">Transmembrane</keyword>
<dbReference type="PANTHER" id="PTHR30093:SF2">
    <property type="entry name" value="TYPE II SECRETION SYSTEM PROTEIN H"/>
    <property type="match status" value="1"/>
</dbReference>
<gene>
    <name evidence="3" type="ORF">HOV93_04440</name>
</gene>
<keyword evidence="1" id="KW-0472">Membrane</keyword>